<dbReference type="SUPFAM" id="SSF47240">
    <property type="entry name" value="Ferritin-like"/>
    <property type="match status" value="1"/>
</dbReference>
<dbReference type="STRING" id="105231.A0A0U9HLP8"/>
<proteinExistence type="predicted"/>
<dbReference type="PANTHER" id="PTHR42782:SF2">
    <property type="entry name" value="3-OXOACYL-[ACYL-CARRIER-PROTEIN] SYNTHASE-LIKE PROTEIN"/>
    <property type="match status" value="1"/>
</dbReference>
<dbReference type="PANTHER" id="PTHR42782">
    <property type="entry name" value="SI:CH73-314G15.3"/>
    <property type="match status" value="1"/>
</dbReference>
<protein>
    <submittedName>
        <fullName evidence="2">Uncharacterized protein</fullName>
    </submittedName>
</protein>
<feature type="region of interest" description="Disordered" evidence="1">
    <location>
        <begin position="331"/>
        <end position="407"/>
    </location>
</feature>
<accession>A0A0U9HLP8</accession>
<evidence type="ECO:0000313" key="2">
    <source>
        <dbReference type="EMBL" id="GAQ77568.1"/>
    </source>
</evidence>
<sequence>MFCPGDPVPGDTLVTGAVKILCTEDPHLKAQRGANLVHLWRSGAIVVPYDAHNVASNVPDKPARDTTVRILAPGEGPKRGRGGSLSSRQALLHSLVHIESWAVDLSWDIIARFGPACAMPREFFDEFVKVADDEGRHFQALERRLRDIGSSYGAFPAHDGLWESASGTAGDLLARLAVEHCVHEARGLDVVPQTIARFRSGGDPETADLLEKTIYPEEITHCAVGVKWFTYLCKRDLESGHTNEAYRGNNRSVCRETTSAGEVSATGPAGIAAAGREELVGNHATSREGLTKSGGGFVPEVSPDGESVARGLEACTLTERHKCADTCQAEKASSLGPDTSGRPQAPLAPTGDSNSSRESQAGETGSVRAEKNVDGKGSTLQTRILGDETSQVAKGSGDGAVSGGSADVPSEAELRRFVVSKFHEVVRRHFRGPLKPPFNHWARAQAGFDEEWYLPLASPAT</sequence>
<feature type="compositionally biased region" description="Polar residues" evidence="1">
    <location>
        <begin position="351"/>
        <end position="363"/>
    </location>
</feature>
<dbReference type="EMBL" id="DF236950">
    <property type="protein sequence ID" value="GAQ77568.1"/>
    <property type="molecule type" value="Genomic_DNA"/>
</dbReference>
<dbReference type="OMA" id="DGLAKCK"/>
<gene>
    <name evidence="2" type="ORF">KFL_000010170</name>
</gene>
<reference evidence="2 3" key="1">
    <citation type="journal article" date="2014" name="Nat. Commun.">
        <title>Klebsormidium flaccidum genome reveals primary factors for plant terrestrial adaptation.</title>
        <authorList>
            <person name="Hori K."/>
            <person name="Maruyama F."/>
            <person name="Fujisawa T."/>
            <person name="Togashi T."/>
            <person name="Yamamoto N."/>
            <person name="Seo M."/>
            <person name="Sato S."/>
            <person name="Yamada T."/>
            <person name="Mori H."/>
            <person name="Tajima N."/>
            <person name="Moriyama T."/>
            <person name="Ikeuchi M."/>
            <person name="Watanabe M."/>
            <person name="Wada H."/>
            <person name="Kobayashi K."/>
            <person name="Saito M."/>
            <person name="Masuda T."/>
            <person name="Sasaki-Sekimoto Y."/>
            <person name="Mashiguchi K."/>
            <person name="Awai K."/>
            <person name="Shimojima M."/>
            <person name="Masuda S."/>
            <person name="Iwai M."/>
            <person name="Nobusawa T."/>
            <person name="Narise T."/>
            <person name="Kondo S."/>
            <person name="Saito H."/>
            <person name="Sato R."/>
            <person name="Murakawa M."/>
            <person name="Ihara Y."/>
            <person name="Oshima-Yamada Y."/>
            <person name="Ohtaka K."/>
            <person name="Satoh M."/>
            <person name="Sonobe K."/>
            <person name="Ishii M."/>
            <person name="Ohtani R."/>
            <person name="Kanamori-Sato M."/>
            <person name="Honoki R."/>
            <person name="Miyazaki D."/>
            <person name="Mochizuki H."/>
            <person name="Umetsu J."/>
            <person name="Higashi K."/>
            <person name="Shibata D."/>
            <person name="Kamiya Y."/>
            <person name="Sato N."/>
            <person name="Nakamura Y."/>
            <person name="Tabata S."/>
            <person name="Ida S."/>
            <person name="Kurokawa K."/>
            <person name="Ohta H."/>
        </authorList>
    </citation>
    <scope>NUCLEOTIDE SEQUENCE [LARGE SCALE GENOMIC DNA]</scope>
    <source>
        <strain evidence="2 3">NIES-2285</strain>
    </source>
</reference>
<dbReference type="Proteomes" id="UP000054558">
    <property type="component" value="Unassembled WGS sequence"/>
</dbReference>
<feature type="region of interest" description="Disordered" evidence="1">
    <location>
        <begin position="283"/>
        <end position="305"/>
    </location>
</feature>
<organism evidence="2 3">
    <name type="scientific">Klebsormidium nitens</name>
    <name type="common">Green alga</name>
    <name type="synonym">Ulothrix nitens</name>
    <dbReference type="NCBI Taxonomy" id="105231"/>
    <lineage>
        <taxon>Eukaryota</taxon>
        <taxon>Viridiplantae</taxon>
        <taxon>Streptophyta</taxon>
        <taxon>Klebsormidiophyceae</taxon>
        <taxon>Klebsormidiales</taxon>
        <taxon>Klebsormidiaceae</taxon>
        <taxon>Klebsormidium</taxon>
    </lineage>
</organism>
<dbReference type="OrthoDB" id="426882at2759"/>
<evidence type="ECO:0000313" key="3">
    <source>
        <dbReference type="Proteomes" id="UP000054558"/>
    </source>
</evidence>
<dbReference type="AlphaFoldDB" id="A0A0U9HLP8"/>
<dbReference type="Pfam" id="PF04305">
    <property type="entry name" value="DUF455"/>
    <property type="match status" value="1"/>
</dbReference>
<evidence type="ECO:0000256" key="1">
    <source>
        <dbReference type="SAM" id="MobiDB-lite"/>
    </source>
</evidence>
<dbReference type="InterPro" id="IPR009078">
    <property type="entry name" value="Ferritin-like_SF"/>
</dbReference>
<keyword evidence="3" id="KW-1185">Reference proteome</keyword>
<dbReference type="CDD" id="cd00657">
    <property type="entry name" value="Ferritin_like"/>
    <property type="match status" value="1"/>
</dbReference>
<dbReference type="InterPro" id="IPR007402">
    <property type="entry name" value="DUF455"/>
</dbReference>
<name>A0A0U9HLP8_KLENI</name>